<sequence>MTFITRLLQALGGACFPALGVCTTCLLAMIYSLVTMTIGSGEMGPGLTIPFLILIALLGGLLVGFISFIILLCAGFTWKLTWWLTGITTALTLIIYIIIRLEA</sequence>
<feature type="transmembrane region" description="Helical" evidence="1">
    <location>
        <begin position="80"/>
        <end position="99"/>
    </location>
</feature>
<gene>
    <name evidence="2" type="ORF">E7027_06565</name>
</gene>
<organism evidence="2 3">
    <name type="scientific">Candidatus Avelusimicrobium gallicola</name>
    <dbReference type="NCBI Taxonomy" id="2562704"/>
    <lineage>
        <taxon>Bacteria</taxon>
        <taxon>Pseudomonadati</taxon>
        <taxon>Elusimicrobiota</taxon>
        <taxon>Elusimicrobia</taxon>
        <taxon>Elusimicrobiales</taxon>
        <taxon>Elusimicrobiaceae</taxon>
        <taxon>Candidatus Avelusimicrobium</taxon>
    </lineage>
</organism>
<keyword evidence="1" id="KW-0472">Membrane</keyword>
<reference evidence="2" key="1">
    <citation type="submission" date="2019-04" db="EMBL/GenBank/DDBJ databases">
        <title>Evolution of Biomass-Degrading Anaerobic Consortia Revealed by Metagenomics.</title>
        <authorList>
            <person name="Peng X."/>
        </authorList>
    </citation>
    <scope>NUCLEOTIDE SEQUENCE</scope>
    <source>
        <strain evidence="2">SIG66</strain>
    </source>
</reference>
<dbReference type="Proteomes" id="UP000725649">
    <property type="component" value="Unassembled WGS sequence"/>
</dbReference>
<comment type="caution">
    <text evidence="2">The sequence shown here is derived from an EMBL/GenBank/DDBJ whole genome shotgun (WGS) entry which is preliminary data.</text>
</comment>
<proteinExistence type="predicted"/>
<keyword evidence="1" id="KW-0812">Transmembrane</keyword>
<feature type="transmembrane region" description="Helical" evidence="1">
    <location>
        <begin position="7"/>
        <end position="31"/>
    </location>
</feature>
<keyword evidence="1" id="KW-1133">Transmembrane helix</keyword>
<name>A0A928HGH7_9BACT</name>
<evidence type="ECO:0000256" key="1">
    <source>
        <dbReference type="SAM" id="Phobius"/>
    </source>
</evidence>
<evidence type="ECO:0000313" key="3">
    <source>
        <dbReference type="Proteomes" id="UP000725649"/>
    </source>
</evidence>
<feature type="transmembrane region" description="Helical" evidence="1">
    <location>
        <begin position="51"/>
        <end position="73"/>
    </location>
</feature>
<evidence type="ECO:0000313" key="2">
    <source>
        <dbReference type="EMBL" id="MBE6421766.1"/>
    </source>
</evidence>
<protein>
    <submittedName>
        <fullName evidence="2">Uncharacterized protein</fullName>
    </submittedName>
</protein>
<dbReference type="EMBL" id="SUVG01000008">
    <property type="protein sequence ID" value="MBE6421766.1"/>
    <property type="molecule type" value="Genomic_DNA"/>
</dbReference>
<dbReference type="AlphaFoldDB" id="A0A928HGH7"/>
<accession>A0A928HGH7</accession>